<dbReference type="Gene3D" id="1.10.630.10">
    <property type="entry name" value="Cytochrome P450"/>
    <property type="match status" value="1"/>
</dbReference>
<protein>
    <submittedName>
        <fullName evidence="4">Cytochrome P450</fullName>
    </submittedName>
</protein>
<comment type="caution">
    <text evidence="4">The sequence shown here is derived from an EMBL/GenBank/DDBJ whole genome shotgun (WGS) entry which is preliminary data.</text>
</comment>
<dbReference type="SUPFAM" id="SSF48264">
    <property type="entry name" value="Cytochrome P450"/>
    <property type="match status" value="1"/>
</dbReference>
<feature type="region of interest" description="Disordered" evidence="3">
    <location>
        <begin position="1"/>
        <end position="20"/>
    </location>
</feature>
<accession>A0ABW1I919</accession>
<dbReference type="InterPro" id="IPR002397">
    <property type="entry name" value="Cyt_P450_B"/>
</dbReference>
<evidence type="ECO:0000256" key="1">
    <source>
        <dbReference type="ARBA" id="ARBA00010617"/>
    </source>
</evidence>
<dbReference type="PANTHER" id="PTHR46696">
    <property type="entry name" value="P450, PUTATIVE (EUROFUNG)-RELATED"/>
    <property type="match status" value="1"/>
</dbReference>
<dbReference type="InterPro" id="IPR017972">
    <property type="entry name" value="Cyt_P450_CS"/>
</dbReference>
<keyword evidence="2" id="KW-0479">Metal-binding</keyword>
<evidence type="ECO:0000256" key="3">
    <source>
        <dbReference type="SAM" id="MobiDB-lite"/>
    </source>
</evidence>
<comment type="similarity">
    <text evidence="1 2">Belongs to the cytochrome P450 family.</text>
</comment>
<dbReference type="InterPro" id="IPR001128">
    <property type="entry name" value="Cyt_P450"/>
</dbReference>
<dbReference type="PANTHER" id="PTHR46696:SF6">
    <property type="entry name" value="P450, PUTATIVE (EUROFUNG)-RELATED"/>
    <property type="match status" value="1"/>
</dbReference>
<evidence type="ECO:0000313" key="4">
    <source>
        <dbReference type="EMBL" id="MFC5949248.1"/>
    </source>
</evidence>
<evidence type="ECO:0000313" key="5">
    <source>
        <dbReference type="Proteomes" id="UP001596119"/>
    </source>
</evidence>
<reference evidence="5" key="1">
    <citation type="journal article" date="2019" name="Int. J. Syst. Evol. Microbiol.">
        <title>The Global Catalogue of Microorganisms (GCM) 10K type strain sequencing project: providing services to taxonomists for standard genome sequencing and annotation.</title>
        <authorList>
            <consortium name="The Broad Institute Genomics Platform"/>
            <consortium name="The Broad Institute Genome Sequencing Center for Infectious Disease"/>
            <person name="Wu L."/>
            <person name="Ma J."/>
        </authorList>
    </citation>
    <scope>NUCLEOTIDE SEQUENCE [LARGE SCALE GENOMIC DNA]</scope>
    <source>
        <strain evidence="5">CGMCC 4.7397</strain>
    </source>
</reference>
<evidence type="ECO:0000256" key="2">
    <source>
        <dbReference type="RuleBase" id="RU000461"/>
    </source>
</evidence>
<feature type="region of interest" description="Disordered" evidence="3">
    <location>
        <begin position="377"/>
        <end position="401"/>
    </location>
</feature>
<dbReference type="PRINTS" id="PR00385">
    <property type="entry name" value="P450"/>
</dbReference>
<keyword evidence="2" id="KW-0408">Iron</keyword>
<sequence length="401" mass="44548">MESIEATQNRAAESADHIPDHPEAIARYAEQRRSCPVARVERHGGYWQLTRYTDVHNAARDYGTYRSGQPFPEFPGFALSIPIASNPPDHTVYRKLLNPYFTAARVEALRPQIESFVNEHVTNLIEGGRGEAAAELARPLPQRVLAALMNMPDETWRTFVDKLHQLESVAHDPEAAAALVATLWTDDVIALVESRRAHPMDPEHDLMSGVLAARDESGEPFPPEIPIAIGVQLFAAGGDTTTQAITAALHEIAMNPKDQIRLRATPALIPDAVEEYLRFHPPLHQLARTLGSDVELHGQTMSEGELVALNWASANRDSEKFPEPDRCLIDRSPNRHLTFGNGPHQCIGAPFARLEIQATLSQLLQRTAWIEPDGEPVRTHGEPLHSGFSRLPLRFPDRAPR</sequence>
<dbReference type="EMBL" id="JBHSQK010000029">
    <property type="protein sequence ID" value="MFC5949248.1"/>
    <property type="molecule type" value="Genomic_DNA"/>
</dbReference>
<dbReference type="PROSITE" id="PS00086">
    <property type="entry name" value="CYTOCHROME_P450"/>
    <property type="match status" value="1"/>
</dbReference>
<keyword evidence="2" id="KW-0560">Oxidoreductase</keyword>
<feature type="compositionally biased region" description="Polar residues" evidence="3">
    <location>
        <begin position="1"/>
        <end position="11"/>
    </location>
</feature>
<organism evidence="4 5">
    <name type="scientific">Pseudonocardia lutea</name>
    <dbReference type="NCBI Taxonomy" id="2172015"/>
    <lineage>
        <taxon>Bacteria</taxon>
        <taxon>Bacillati</taxon>
        <taxon>Actinomycetota</taxon>
        <taxon>Actinomycetes</taxon>
        <taxon>Pseudonocardiales</taxon>
        <taxon>Pseudonocardiaceae</taxon>
        <taxon>Pseudonocardia</taxon>
    </lineage>
</organism>
<keyword evidence="2" id="KW-0349">Heme</keyword>
<dbReference type="Pfam" id="PF00067">
    <property type="entry name" value="p450"/>
    <property type="match status" value="1"/>
</dbReference>
<dbReference type="PRINTS" id="PR00359">
    <property type="entry name" value="BP450"/>
</dbReference>
<dbReference type="RefSeq" id="WP_379566339.1">
    <property type="nucleotide sequence ID" value="NZ_JBHSQK010000029.1"/>
</dbReference>
<keyword evidence="2" id="KW-0503">Monooxygenase</keyword>
<dbReference type="Proteomes" id="UP001596119">
    <property type="component" value="Unassembled WGS sequence"/>
</dbReference>
<dbReference type="InterPro" id="IPR036396">
    <property type="entry name" value="Cyt_P450_sf"/>
</dbReference>
<name>A0ABW1I919_9PSEU</name>
<keyword evidence="5" id="KW-1185">Reference proteome</keyword>
<gene>
    <name evidence="4" type="ORF">ACFQH9_13310</name>
</gene>
<proteinExistence type="inferred from homology"/>